<dbReference type="AlphaFoldDB" id="A0A251SBW9"/>
<comment type="cofactor">
    <cofactor evidence="1">
        <name>Zn(2+)</name>
        <dbReference type="ChEBI" id="CHEBI:29105"/>
    </cofactor>
</comment>
<dbReference type="Gene3D" id="3.40.50.720">
    <property type="entry name" value="NAD(P)-binding Rossmann-like Domain"/>
    <property type="match status" value="1"/>
</dbReference>
<dbReference type="SUPFAM" id="SSF51735">
    <property type="entry name" value="NAD(P)-binding Rossmann-fold domains"/>
    <property type="match status" value="1"/>
</dbReference>
<dbReference type="InterPro" id="IPR036291">
    <property type="entry name" value="NAD(P)-bd_dom_sf"/>
</dbReference>
<evidence type="ECO:0000256" key="1">
    <source>
        <dbReference type="ARBA" id="ARBA00001947"/>
    </source>
</evidence>
<dbReference type="InterPro" id="IPR047109">
    <property type="entry name" value="CAD-like"/>
</dbReference>
<name>A0A251SBW9_HELAN</name>
<dbReference type="STRING" id="4232.A0A251SBW9"/>
<evidence type="ECO:0000256" key="2">
    <source>
        <dbReference type="ARBA" id="ARBA00022723"/>
    </source>
</evidence>
<dbReference type="InterPro" id="IPR002328">
    <property type="entry name" value="ADH_Zn_CS"/>
</dbReference>
<sequence>MEGRKVTGWAARDFPSQVNDKQSFKHIYTKTGPEDVVFKVLYCGVDHSDLHQIRNEAQYTTYPLVPGHEVVGKVIEVGSDVKKFVVRDIVGVVCMVGSCGECMRCKTNKEQYCKNMVFTYNTIYKDGSFTQGGFSSAMIVHQNYVVNIPEKTSPRAGCTVTMCRSDGLQSVKTVHRDAGPSVEERAILYLEAQDRAIKVGILGLGGVGHLGVLIAKAMGHHVTVISSSDRKREEALTDIGADCFLVSSNSAEMDKYKSSLDYI</sequence>
<dbReference type="EMBL" id="CM007904">
    <property type="protein sequence ID" value="OTF96233.1"/>
    <property type="molecule type" value="Genomic_DNA"/>
</dbReference>
<keyword evidence="4" id="KW-0560">Oxidoreductase</keyword>
<gene>
    <name evidence="6" type="ORF">HannXRQ_Chr15g0491821</name>
</gene>
<dbReference type="GO" id="GO:0008270">
    <property type="term" value="F:zinc ion binding"/>
    <property type="evidence" value="ECO:0007669"/>
    <property type="project" value="InterPro"/>
</dbReference>
<dbReference type="Pfam" id="PF08240">
    <property type="entry name" value="ADH_N"/>
    <property type="match status" value="1"/>
</dbReference>
<keyword evidence="7" id="KW-1185">Reference proteome</keyword>
<dbReference type="SUPFAM" id="SSF50129">
    <property type="entry name" value="GroES-like"/>
    <property type="match status" value="1"/>
</dbReference>
<dbReference type="Proteomes" id="UP000215914">
    <property type="component" value="Chromosome 15"/>
</dbReference>
<accession>A0A251SBW9</accession>
<keyword evidence="3" id="KW-0862">Zinc</keyword>
<dbReference type="InParanoid" id="A0A251SBW9"/>
<dbReference type="PANTHER" id="PTHR42683">
    <property type="entry name" value="ALDEHYDE REDUCTASE"/>
    <property type="match status" value="1"/>
</dbReference>
<dbReference type="OMA" id="PTTHWHE"/>
<protein>
    <submittedName>
        <fullName evidence="6">Putative alcohol dehydrogenase superfamily, zinc-type, GroES-like, NAD(P)-binding domain protein</fullName>
    </submittedName>
</protein>
<keyword evidence="2" id="KW-0479">Metal-binding</keyword>
<proteinExistence type="predicted"/>
<dbReference type="InterPro" id="IPR013154">
    <property type="entry name" value="ADH-like_N"/>
</dbReference>
<evidence type="ECO:0000259" key="5">
    <source>
        <dbReference type="Pfam" id="PF08240"/>
    </source>
</evidence>
<dbReference type="PROSITE" id="PS00059">
    <property type="entry name" value="ADH_ZINC"/>
    <property type="match status" value="1"/>
</dbReference>
<feature type="domain" description="Alcohol dehydrogenase-like N-terminal" evidence="5">
    <location>
        <begin position="32"/>
        <end position="150"/>
    </location>
</feature>
<evidence type="ECO:0000256" key="4">
    <source>
        <dbReference type="ARBA" id="ARBA00023002"/>
    </source>
</evidence>
<evidence type="ECO:0000313" key="6">
    <source>
        <dbReference type="EMBL" id="OTF96233.1"/>
    </source>
</evidence>
<evidence type="ECO:0000256" key="3">
    <source>
        <dbReference type="ARBA" id="ARBA00022833"/>
    </source>
</evidence>
<organism evidence="6 7">
    <name type="scientific">Helianthus annuus</name>
    <name type="common">Common sunflower</name>
    <dbReference type="NCBI Taxonomy" id="4232"/>
    <lineage>
        <taxon>Eukaryota</taxon>
        <taxon>Viridiplantae</taxon>
        <taxon>Streptophyta</taxon>
        <taxon>Embryophyta</taxon>
        <taxon>Tracheophyta</taxon>
        <taxon>Spermatophyta</taxon>
        <taxon>Magnoliopsida</taxon>
        <taxon>eudicotyledons</taxon>
        <taxon>Gunneridae</taxon>
        <taxon>Pentapetalae</taxon>
        <taxon>asterids</taxon>
        <taxon>campanulids</taxon>
        <taxon>Asterales</taxon>
        <taxon>Asteraceae</taxon>
        <taxon>Asteroideae</taxon>
        <taxon>Heliantheae alliance</taxon>
        <taxon>Heliantheae</taxon>
        <taxon>Helianthus</taxon>
    </lineage>
</organism>
<dbReference type="InterPro" id="IPR011032">
    <property type="entry name" value="GroES-like_sf"/>
</dbReference>
<dbReference type="GO" id="GO:0045551">
    <property type="term" value="F:cinnamyl-alcohol dehydrogenase activity"/>
    <property type="evidence" value="ECO:0000318"/>
    <property type="project" value="GO_Central"/>
</dbReference>
<evidence type="ECO:0000313" key="7">
    <source>
        <dbReference type="Proteomes" id="UP000215914"/>
    </source>
</evidence>
<reference evidence="7" key="1">
    <citation type="journal article" date="2017" name="Nature">
        <title>The sunflower genome provides insights into oil metabolism, flowering and Asterid evolution.</title>
        <authorList>
            <person name="Badouin H."/>
            <person name="Gouzy J."/>
            <person name="Grassa C.J."/>
            <person name="Murat F."/>
            <person name="Staton S.E."/>
            <person name="Cottret L."/>
            <person name="Lelandais-Briere C."/>
            <person name="Owens G.L."/>
            <person name="Carrere S."/>
            <person name="Mayjonade B."/>
            <person name="Legrand L."/>
            <person name="Gill N."/>
            <person name="Kane N.C."/>
            <person name="Bowers J.E."/>
            <person name="Hubner S."/>
            <person name="Bellec A."/>
            <person name="Berard A."/>
            <person name="Berges H."/>
            <person name="Blanchet N."/>
            <person name="Boniface M.C."/>
            <person name="Brunel D."/>
            <person name="Catrice O."/>
            <person name="Chaidir N."/>
            <person name="Claudel C."/>
            <person name="Donnadieu C."/>
            <person name="Faraut T."/>
            <person name="Fievet G."/>
            <person name="Helmstetter N."/>
            <person name="King M."/>
            <person name="Knapp S.J."/>
            <person name="Lai Z."/>
            <person name="Le Paslier M.C."/>
            <person name="Lippi Y."/>
            <person name="Lorenzon L."/>
            <person name="Mandel J.R."/>
            <person name="Marage G."/>
            <person name="Marchand G."/>
            <person name="Marquand E."/>
            <person name="Bret-Mestries E."/>
            <person name="Morien E."/>
            <person name="Nambeesan S."/>
            <person name="Nguyen T."/>
            <person name="Pegot-Espagnet P."/>
            <person name="Pouilly N."/>
            <person name="Raftis F."/>
            <person name="Sallet E."/>
            <person name="Schiex T."/>
            <person name="Thomas J."/>
            <person name="Vandecasteele C."/>
            <person name="Vares D."/>
            <person name="Vear F."/>
            <person name="Vautrin S."/>
            <person name="Crespi M."/>
            <person name="Mangin B."/>
            <person name="Burke J.M."/>
            <person name="Salse J."/>
            <person name="Munos S."/>
            <person name="Vincourt P."/>
            <person name="Rieseberg L.H."/>
            <person name="Langlade N.B."/>
        </authorList>
    </citation>
    <scope>NUCLEOTIDE SEQUENCE [LARGE SCALE GENOMIC DNA]</scope>
    <source>
        <strain evidence="7">cv. SF193</strain>
    </source>
</reference>
<dbReference type="GO" id="GO:0009809">
    <property type="term" value="P:lignin biosynthetic process"/>
    <property type="evidence" value="ECO:0000318"/>
    <property type="project" value="GO_Central"/>
</dbReference>
<dbReference type="Gene3D" id="3.90.180.10">
    <property type="entry name" value="Medium-chain alcohol dehydrogenases, catalytic domain"/>
    <property type="match status" value="1"/>
</dbReference>